<organism evidence="2">
    <name type="scientific">uncultured Caudovirales phage</name>
    <dbReference type="NCBI Taxonomy" id="2100421"/>
    <lineage>
        <taxon>Viruses</taxon>
        <taxon>Duplodnaviria</taxon>
        <taxon>Heunggongvirae</taxon>
        <taxon>Uroviricota</taxon>
        <taxon>Caudoviricetes</taxon>
        <taxon>Peduoviridae</taxon>
        <taxon>Maltschvirus</taxon>
        <taxon>Maltschvirus maltsch</taxon>
    </lineage>
</organism>
<feature type="compositionally biased region" description="Polar residues" evidence="1">
    <location>
        <begin position="1"/>
        <end position="18"/>
    </location>
</feature>
<feature type="region of interest" description="Disordered" evidence="1">
    <location>
        <begin position="1"/>
        <end position="27"/>
    </location>
</feature>
<protein>
    <submittedName>
        <fullName evidence="2">Uncharacterized protein</fullName>
    </submittedName>
</protein>
<name>A0A6J5P049_9CAUD</name>
<sequence length="213" mass="22351">MNNTGMNAQGTSAPQKPSWSGDKVPSGYKTAQLQNFTPEQMQLFSQLFGNVGPDSYLSKLAAGDEATFQQMEAPAHREFQGILGEAGSRFSGLGMGARKGSGFNQNAGQLVSNFAQDLASRRQGLQRQAIQDLHGMSQDLLNQRPYERSLVQKEQNPWYGIAGQFAGAIPGALASYATGGGSQGAQQAVQGATSIFGGGQGSYATPGGATFYG</sequence>
<evidence type="ECO:0000256" key="1">
    <source>
        <dbReference type="SAM" id="MobiDB-lite"/>
    </source>
</evidence>
<evidence type="ECO:0000313" key="2">
    <source>
        <dbReference type="EMBL" id="CAB4164657.1"/>
    </source>
</evidence>
<dbReference type="EMBL" id="LR796759">
    <property type="protein sequence ID" value="CAB4164657.1"/>
    <property type="molecule type" value="Genomic_DNA"/>
</dbReference>
<gene>
    <name evidence="2" type="ORF">UFOVP816_60</name>
</gene>
<proteinExistence type="predicted"/>
<reference evidence="2" key="1">
    <citation type="submission" date="2020-04" db="EMBL/GenBank/DDBJ databases">
        <authorList>
            <person name="Chiriac C."/>
            <person name="Salcher M."/>
            <person name="Ghai R."/>
            <person name="Kavagutti S V."/>
        </authorList>
    </citation>
    <scope>NUCLEOTIDE SEQUENCE</scope>
</reference>
<accession>A0A6J5P049</accession>